<organism evidence="5 6">
    <name type="scientific">Ostreobium quekettii</name>
    <dbReference type="NCBI Taxonomy" id="121088"/>
    <lineage>
        <taxon>Eukaryota</taxon>
        <taxon>Viridiplantae</taxon>
        <taxon>Chlorophyta</taxon>
        <taxon>core chlorophytes</taxon>
        <taxon>Ulvophyceae</taxon>
        <taxon>TCBD clade</taxon>
        <taxon>Bryopsidales</taxon>
        <taxon>Ostreobineae</taxon>
        <taxon>Ostreobiaceae</taxon>
        <taxon>Ostreobium</taxon>
    </lineage>
</organism>
<dbReference type="InterPro" id="IPR000778">
    <property type="entry name" value="Cyt_b245_heavy_chain"/>
</dbReference>
<keyword evidence="1" id="KW-0560">Oxidoreductase</keyword>
<evidence type="ECO:0000256" key="1">
    <source>
        <dbReference type="ARBA" id="ARBA00023002"/>
    </source>
</evidence>
<dbReference type="EMBL" id="CAJHUC010001151">
    <property type="protein sequence ID" value="CAD7700007.1"/>
    <property type="molecule type" value="Genomic_DNA"/>
</dbReference>
<gene>
    <name evidence="5" type="ORF">OSTQU699_LOCUS5366</name>
</gene>
<name>A0A8S1IY45_9CHLO</name>
<dbReference type="Proteomes" id="UP000708148">
    <property type="component" value="Unassembled WGS sequence"/>
</dbReference>
<dbReference type="PANTHER" id="PTHR11972:SF153">
    <property type="entry name" value="SUPEROXIDE-GENERATING NADPH OXIDASE HEAVY CHAIN SUBUNIT A"/>
    <property type="match status" value="1"/>
</dbReference>
<evidence type="ECO:0000256" key="3">
    <source>
        <dbReference type="SAM" id="Phobius"/>
    </source>
</evidence>
<dbReference type="Pfam" id="PF08030">
    <property type="entry name" value="NAD_binding_6"/>
    <property type="match status" value="1"/>
</dbReference>
<comment type="caution">
    <text evidence="5">The sequence shown here is derived from an EMBL/GenBank/DDBJ whole genome shotgun (WGS) entry which is preliminary data.</text>
</comment>
<feature type="transmembrane region" description="Helical" evidence="3">
    <location>
        <begin position="190"/>
        <end position="209"/>
    </location>
</feature>
<dbReference type="AlphaFoldDB" id="A0A8S1IY45"/>
<dbReference type="OrthoDB" id="167398at2759"/>
<dbReference type="GO" id="GO:0016491">
    <property type="term" value="F:oxidoreductase activity"/>
    <property type="evidence" value="ECO:0007669"/>
    <property type="project" value="UniProtKB-KW"/>
</dbReference>
<feature type="compositionally biased region" description="Low complexity" evidence="2">
    <location>
        <begin position="85"/>
        <end position="95"/>
    </location>
</feature>
<accession>A0A8S1IY45</accession>
<dbReference type="InterPro" id="IPR050369">
    <property type="entry name" value="RBOH/FRE"/>
</dbReference>
<keyword evidence="6" id="KW-1185">Reference proteome</keyword>
<proteinExistence type="predicted"/>
<keyword evidence="3" id="KW-0472">Membrane</keyword>
<feature type="compositionally biased region" description="Basic residues" evidence="2">
    <location>
        <begin position="133"/>
        <end position="143"/>
    </location>
</feature>
<dbReference type="Gene3D" id="3.40.50.80">
    <property type="entry name" value="Nucleotide-binding domain of ferredoxin-NADP reductase (FNR) module"/>
    <property type="match status" value="1"/>
</dbReference>
<feature type="region of interest" description="Disordered" evidence="2">
    <location>
        <begin position="1"/>
        <end position="183"/>
    </location>
</feature>
<dbReference type="PANTHER" id="PTHR11972">
    <property type="entry name" value="NADPH OXIDASE"/>
    <property type="match status" value="1"/>
</dbReference>
<reference evidence="5" key="1">
    <citation type="submission" date="2020-12" db="EMBL/GenBank/DDBJ databases">
        <authorList>
            <person name="Iha C."/>
        </authorList>
    </citation>
    <scope>NUCLEOTIDE SEQUENCE</scope>
</reference>
<dbReference type="InterPro" id="IPR013121">
    <property type="entry name" value="Fe_red_NAD-bd_6"/>
</dbReference>
<protein>
    <recommendedName>
        <fullName evidence="4">Ferric reductase NAD binding domain-containing protein</fullName>
    </recommendedName>
</protein>
<feature type="transmembrane region" description="Helical" evidence="3">
    <location>
        <begin position="303"/>
        <end position="325"/>
    </location>
</feature>
<evidence type="ECO:0000313" key="6">
    <source>
        <dbReference type="Proteomes" id="UP000708148"/>
    </source>
</evidence>
<feature type="compositionally biased region" description="Basic and acidic residues" evidence="2">
    <location>
        <begin position="37"/>
        <end position="49"/>
    </location>
</feature>
<evidence type="ECO:0000256" key="2">
    <source>
        <dbReference type="SAM" id="MobiDB-lite"/>
    </source>
</evidence>
<evidence type="ECO:0000259" key="4">
    <source>
        <dbReference type="Pfam" id="PF08030"/>
    </source>
</evidence>
<dbReference type="InterPro" id="IPR039261">
    <property type="entry name" value="FNR_nucleotide-bd"/>
</dbReference>
<feature type="domain" description="Ferric reductase NAD binding" evidence="4">
    <location>
        <begin position="306"/>
        <end position="394"/>
    </location>
</feature>
<dbReference type="SUPFAM" id="SSF52343">
    <property type="entry name" value="Ferredoxin reductase-like, C-terminal NADP-linked domain"/>
    <property type="match status" value="1"/>
</dbReference>
<keyword evidence="3" id="KW-1133">Transmembrane helix</keyword>
<dbReference type="PRINTS" id="PR00466">
    <property type="entry name" value="GP91PHOX"/>
</dbReference>
<dbReference type="GO" id="GO:0005886">
    <property type="term" value="C:plasma membrane"/>
    <property type="evidence" value="ECO:0007669"/>
    <property type="project" value="TreeGrafter"/>
</dbReference>
<dbReference type="CDD" id="cd06186">
    <property type="entry name" value="NOX_Duox_like_FAD_NADP"/>
    <property type="match status" value="1"/>
</dbReference>
<sequence>MLSATPRHGKVSRENCGPRNSRPFFSSAAPLLGAPARGEEKRREESREQKRAKKRHWEFTIPAEAQLNMDTESSNVALAVRTAADGDSGSSSGEDLMLPGPPQPQGAMSSTANAADKPDMGKPNAEGNAQRPNSRRARPRRASRASAGPKMRHAPGQLPQKFDFRTEDSPVPKAGRGKQSRDCSSATKCGIFHAIWSLFASIFRFLFWCGSRQRGSDAKEANARGRAGGLQAFLFDSADVAAAAFAPVPTRLFTGDTQRPQHSVLELENNQGRMVSSRTIEILAPNLPRVFVDGPYGAPAQAYIGYSVVMLVGAGIGVTPFISILRDLLHRLAKQCPHCRAVSDVPGMKIERAYFHWLIPYQSEASSFEPFLEELAEEDPRCILDLNIHITRDKPPVRKFVAFEAQLIRRSPSCCFSSAGMEDEHCTMIHLRVEPRSPLLRHARRMIVCASKVHMPF</sequence>
<evidence type="ECO:0000313" key="5">
    <source>
        <dbReference type="EMBL" id="CAD7700007.1"/>
    </source>
</evidence>
<keyword evidence="3" id="KW-0812">Transmembrane</keyword>